<comment type="caution">
    <text evidence="1">The sequence shown here is derived from an EMBL/GenBank/DDBJ whole genome shotgun (WGS) entry which is preliminary data.</text>
</comment>
<protein>
    <submittedName>
        <fullName evidence="1">Uncharacterized protein</fullName>
    </submittedName>
</protein>
<sequence length="174" mass="17935">MRVLFLPVLSLGLLSAACSKAPRQSDEQAVAQVEAAQNERAPAREVAPEPILYPDIMQGKLIAAGCNFVADGGGMGAILMAQADRGVIKLGGHLVALAADKGSARMPLGSWSHYVGRDYALTFTRIEGASASASAGTPFGGSVQAQTFRAQVVISDADARAVYAAKGEAQCKSS</sequence>
<evidence type="ECO:0000313" key="2">
    <source>
        <dbReference type="Proteomes" id="UP001187221"/>
    </source>
</evidence>
<proteinExistence type="predicted"/>
<dbReference type="Proteomes" id="UP001187221">
    <property type="component" value="Unassembled WGS sequence"/>
</dbReference>
<gene>
    <name evidence="1" type="ORF">NUTIK01_02110</name>
</gene>
<dbReference type="PROSITE" id="PS51257">
    <property type="entry name" value="PROKAR_LIPOPROTEIN"/>
    <property type="match status" value="1"/>
</dbReference>
<keyword evidence="2" id="KW-1185">Reference proteome</keyword>
<dbReference type="EMBL" id="BTFW01000001">
    <property type="protein sequence ID" value="GMM59434.1"/>
    <property type="molecule type" value="Genomic_DNA"/>
</dbReference>
<accession>A0ABQ6P4F0</accession>
<evidence type="ECO:0000313" key="1">
    <source>
        <dbReference type="EMBL" id="GMM59434.1"/>
    </source>
</evidence>
<dbReference type="RefSeq" id="WP_317973291.1">
    <property type="nucleotide sequence ID" value="NZ_BTFW01000001.1"/>
</dbReference>
<name>A0ABQ6P4F0_9SPHN</name>
<reference evidence="1 2" key="1">
    <citation type="submission" date="2023-06" db="EMBL/GenBank/DDBJ databases">
        <title>Draft genome sequence of Novosphingobium sp. strain IK01.</title>
        <authorList>
            <person name="Hatamoto M."/>
            <person name="Ikarashi T."/>
            <person name="Yamaguchi T."/>
        </authorList>
    </citation>
    <scope>NUCLEOTIDE SEQUENCE [LARGE SCALE GENOMIC DNA]</scope>
    <source>
        <strain evidence="1 2">IK01</strain>
    </source>
</reference>
<organism evidence="1 2">
    <name type="scientific">Novosphingobium pituita</name>
    <dbReference type="NCBI Taxonomy" id="3056842"/>
    <lineage>
        <taxon>Bacteria</taxon>
        <taxon>Pseudomonadati</taxon>
        <taxon>Pseudomonadota</taxon>
        <taxon>Alphaproteobacteria</taxon>
        <taxon>Sphingomonadales</taxon>
        <taxon>Sphingomonadaceae</taxon>
        <taxon>Novosphingobium</taxon>
    </lineage>
</organism>